<evidence type="ECO:0000313" key="3">
    <source>
        <dbReference type="Proteomes" id="UP000499080"/>
    </source>
</evidence>
<protein>
    <recommendedName>
        <fullName evidence="1">DUF4817 domain-containing protein</fullName>
    </recommendedName>
</protein>
<evidence type="ECO:0000259" key="1">
    <source>
        <dbReference type="Pfam" id="PF16087"/>
    </source>
</evidence>
<dbReference type="EMBL" id="BGPR01002865">
    <property type="protein sequence ID" value="GBM80195.1"/>
    <property type="molecule type" value="Genomic_DNA"/>
</dbReference>
<comment type="caution">
    <text evidence="2">The sequence shown here is derived from an EMBL/GenBank/DDBJ whole genome shotgun (WGS) entry which is preliminary data.</text>
</comment>
<evidence type="ECO:0000313" key="2">
    <source>
        <dbReference type="EMBL" id="GBM80195.1"/>
    </source>
</evidence>
<name>A0A4Y2IR81_ARAVE</name>
<dbReference type="Proteomes" id="UP000499080">
    <property type="component" value="Unassembled WGS sequence"/>
</dbReference>
<feature type="domain" description="DUF4817" evidence="1">
    <location>
        <begin position="7"/>
        <end position="58"/>
    </location>
</feature>
<organism evidence="2 3">
    <name type="scientific">Araneus ventricosus</name>
    <name type="common">Orbweaver spider</name>
    <name type="synonym">Epeira ventricosa</name>
    <dbReference type="NCBI Taxonomy" id="182803"/>
    <lineage>
        <taxon>Eukaryota</taxon>
        <taxon>Metazoa</taxon>
        <taxon>Ecdysozoa</taxon>
        <taxon>Arthropoda</taxon>
        <taxon>Chelicerata</taxon>
        <taxon>Arachnida</taxon>
        <taxon>Araneae</taxon>
        <taxon>Araneomorphae</taxon>
        <taxon>Entelegynae</taxon>
        <taxon>Araneoidea</taxon>
        <taxon>Araneidae</taxon>
        <taxon>Araneus</taxon>
    </lineage>
</organism>
<accession>A0A4Y2IR81</accession>
<dbReference type="AlphaFoldDB" id="A0A4Y2IR81"/>
<sequence>MSQYNNEELFEMLMLYSLCNRNANETAREFQRTFPNSWHPSGRFISRLSQRMRERGSVHPVGGLGALLTAVVDYGIGSLSTYHQLQTAEVKVVFLWCVDQELIASGYQCPKCKQQLSN</sequence>
<keyword evidence="3" id="KW-1185">Reference proteome</keyword>
<dbReference type="Pfam" id="PF16087">
    <property type="entry name" value="DUF4817"/>
    <property type="match status" value="1"/>
</dbReference>
<gene>
    <name evidence="2" type="ORF">AVEN_141658_1</name>
</gene>
<reference evidence="2 3" key="1">
    <citation type="journal article" date="2019" name="Sci. Rep.">
        <title>Orb-weaving spider Araneus ventricosus genome elucidates the spidroin gene catalogue.</title>
        <authorList>
            <person name="Kono N."/>
            <person name="Nakamura H."/>
            <person name="Ohtoshi R."/>
            <person name="Moran D.A.P."/>
            <person name="Shinohara A."/>
            <person name="Yoshida Y."/>
            <person name="Fujiwara M."/>
            <person name="Mori M."/>
            <person name="Tomita M."/>
            <person name="Arakawa K."/>
        </authorList>
    </citation>
    <scope>NUCLEOTIDE SEQUENCE [LARGE SCALE GENOMIC DNA]</scope>
</reference>
<proteinExistence type="predicted"/>
<dbReference type="InterPro" id="IPR032135">
    <property type="entry name" value="DUF4817"/>
</dbReference>